<dbReference type="PANTHER" id="PTHR34702">
    <property type="entry name" value="NA(+)/H(+) ANTIPORTER SUBUNIT F1"/>
    <property type="match status" value="1"/>
</dbReference>
<accession>A0A0C5BB83</accession>
<evidence type="ECO:0000313" key="11">
    <source>
        <dbReference type="Proteomes" id="UP000052979"/>
    </source>
</evidence>
<evidence type="ECO:0000256" key="3">
    <source>
        <dbReference type="ARBA" id="ARBA00022448"/>
    </source>
</evidence>
<feature type="transmembrane region" description="Helical" evidence="8">
    <location>
        <begin position="34"/>
        <end position="54"/>
    </location>
</feature>
<evidence type="ECO:0000313" key="9">
    <source>
        <dbReference type="EMBL" id="KKM44942.1"/>
    </source>
</evidence>
<evidence type="ECO:0000256" key="4">
    <source>
        <dbReference type="ARBA" id="ARBA00022475"/>
    </source>
</evidence>
<evidence type="ECO:0000313" key="10">
    <source>
        <dbReference type="EMBL" id="PPI13947.1"/>
    </source>
</evidence>
<feature type="transmembrane region" description="Helical" evidence="8">
    <location>
        <begin position="6"/>
        <end position="22"/>
    </location>
</feature>
<dbReference type="STRING" id="145458.APU90_07245"/>
<evidence type="ECO:0000256" key="5">
    <source>
        <dbReference type="ARBA" id="ARBA00022692"/>
    </source>
</evidence>
<dbReference type="EMBL" id="PSWU01000013">
    <property type="protein sequence ID" value="PPI13947.1"/>
    <property type="molecule type" value="Genomic_DNA"/>
</dbReference>
<dbReference type="KEGG" id="rtx:TI83_09820"/>
<evidence type="ECO:0000256" key="7">
    <source>
        <dbReference type="ARBA" id="ARBA00023136"/>
    </source>
</evidence>
<dbReference type="GO" id="GO:0005886">
    <property type="term" value="C:plasma membrane"/>
    <property type="evidence" value="ECO:0007669"/>
    <property type="project" value="UniProtKB-SubCell"/>
</dbReference>
<dbReference type="GeneID" id="93666388"/>
<proteinExistence type="inferred from homology"/>
<dbReference type="Proteomes" id="UP000052979">
    <property type="component" value="Unassembled WGS sequence"/>
</dbReference>
<reference evidence="10 12" key="2">
    <citation type="submission" date="2018-02" db="EMBL/GenBank/DDBJ databases">
        <title>Bacteriophage NCPPB3778 and a type I-E CRISPR drive the evolution of the US Biological Select Agent, Rathayibacter toxicus.</title>
        <authorList>
            <person name="Davis E.W.II."/>
            <person name="Tabima J.F."/>
            <person name="Weisberg A.J."/>
            <person name="Lopes L.D."/>
            <person name="Wiseman M.S."/>
            <person name="Wiseman M.S."/>
            <person name="Pupko T."/>
            <person name="Belcher M.S."/>
            <person name="Sechler A.J."/>
            <person name="Tancos M.A."/>
            <person name="Schroeder B.K."/>
            <person name="Murray T.D."/>
            <person name="Luster D.G."/>
            <person name="Schneider W.L."/>
            <person name="Rogers E."/>
            <person name="Andreote F.D."/>
            <person name="Grunwald N.J."/>
            <person name="Putnam M.L."/>
            <person name="Chang J.H."/>
        </authorList>
    </citation>
    <scope>NUCLEOTIDE SEQUENCE [LARGE SCALE GENOMIC DNA]</scope>
    <source>
        <strain evidence="10 12">FH99</strain>
    </source>
</reference>
<gene>
    <name evidence="10" type="ORF">C5C51_09620</name>
    <name evidence="9" type="ORF">VT73_07410</name>
</gene>
<keyword evidence="11" id="KW-1185">Reference proteome</keyword>
<dbReference type="InterPro" id="IPR007208">
    <property type="entry name" value="MrpF/PhaF-like"/>
</dbReference>
<dbReference type="eggNOG" id="COG2212">
    <property type="taxonomic scope" value="Bacteria"/>
</dbReference>
<organism evidence="9 11">
    <name type="scientific">Rathayibacter toxicus</name>
    <dbReference type="NCBI Taxonomy" id="145458"/>
    <lineage>
        <taxon>Bacteria</taxon>
        <taxon>Bacillati</taxon>
        <taxon>Actinomycetota</taxon>
        <taxon>Actinomycetes</taxon>
        <taxon>Micrococcales</taxon>
        <taxon>Microbacteriaceae</taxon>
        <taxon>Rathayibacter</taxon>
    </lineage>
</organism>
<dbReference type="RefSeq" id="WP_042734339.1">
    <property type="nucleotide sequence ID" value="NZ_CP010848.1"/>
</dbReference>
<comment type="caution">
    <text evidence="9">The sequence shown here is derived from an EMBL/GenBank/DDBJ whole genome shotgun (WGS) entry which is preliminary data.</text>
</comment>
<dbReference type="Pfam" id="PF04066">
    <property type="entry name" value="MrpF_PhaF"/>
    <property type="match status" value="1"/>
</dbReference>
<keyword evidence="5 8" id="KW-0812">Transmembrane</keyword>
<dbReference type="EMBL" id="LBFI01000049">
    <property type="protein sequence ID" value="KKM44942.1"/>
    <property type="molecule type" value="Genomic_DNA"/>
</dbReference>
<dbReference type="OrthoDB" id="3733837at2"/>
<dbReference type="KEGG" id="rtc:APU90_07245"/>
<evidence type="ECO:0000256" key="1">
    <source>
        <dbReference type="ARBA" id="ARBA00004651"/>
    </source>
</evidence>
<dbReference type="PATRIC" id="fig|145458.7.peg.2228"/>
<evidence type="ECO:0000256" key="6">
    <source>
        <dbReference type="ARBA" id="ARBA00022989"/>
    </source>
</evidence>
<feature type="transmembrane region" description="Helical" evidence="8">
    <location>
        <begin position="60"/>
        <end position="83"/>
    </location>
</feature>
<evidence type="ECO:0000313" key="12">
    <source>
        <dbReference type="Proteomes" id="UP000237966"/>
    </source>
</evidence>
<dbReference type="AlphaFoldDB" id="A0A0C5BB83"/>
<dbReference type="Proteomes" id="UP000237966">
    <property type="component" value="Unassembled WGS sequence"/>
</dbReference>
<evidence type="ECO:0000256" key="8">
    <source>
        <dbReference type="SAM" id="Phobius"/>
    </source>
</evidence>
<dbReference type="PANTHER" id="PTHR34702:SF1">
    <property type="entry name" value="NA(+)_H(+) ANTIPORTER SUBUNIT F"/>
    <property type="match status" value="1"/>
</dbReference>
<name>A0A0C5BB83_9MICO</name>
<reference evidence="9 11" key="1">
    <citation type="submission" date="2015-04" db="EMBL/GenBank/DDBJ databases">
        <title>Draft genome sequence of Rathayibacter toxicus strain FH-142 (AKA 70134 or CS 32), a Western Australian isolate.</title>
        <authorList>
            <consortium name="Consortium for Microbial Forensics and Genomics (microFORGE)"/>
            <person name="Knight B.M."/>
            <person name="Roberts D.P."/>
            <person name="Lin D."/>
            <person name="Hari K."/>
            <person name="Fletcher J."/>
            <person name="Melcher U."/>
            <person name="Blagden T."/>
            <person name="Luster D.G."/>
            <person name="Sechler A.J."/>
            <person name="Schneider W.L."/>
            <person name="Winegar R.A."/>
        </authorList>
    </citation>
    <scope>NUCLEOTIDE SEQUENCE [LARGE SCALE GENOMIC DNA]</scope>
    <source>
        <strain evidence="9 11">FH142</strain>
    </source>
</reference>
<comment type="subcellular location">
    <subcellularLocation>
        <location evidence="1">Cell membrane</location>
        <topology evidence="1">Multi-pass membrane protein</topology>
    </subcellularLocation>
</comment>
<evidence type="ECO:0000256" key="2">
    <source>
        <dbReference type="ARBA" id="ARBA00009212"/>
    </source>
</evidence>
<protein>
    <submittedName>
        <fullName evidence="10">Sodium:proton antiporter</fullName>
    </submittedName>
</protein>
<comment type="similarity">
    <text evidence="2">Belongs to the CPA3 antiporters (TC 2.A.63) subunit F family.</text>
</comment>
<keyword evidence="6 8" id="KW-1133">Transmembrane helix</keyword>
<keyword evidence="4" id="KW-1003">Cell membrane</keyword>
<keyword evidence="3" id="KW-0813">Transport</keyword>
<sequence>MINWLAWILVPAFGVTALLALVRIARGPTVLDRVVAADVLTATVICGLGAEMAINHHAHTLPVALGLALFAVFGSISVAKFLAAREED</sequence>
<dbReference type="GO" id="GO:0015385">
    <property type="term" value="F:sodium:proton antiporter activity"/>
    <property type="evidence" value="ECO:0007669"/>
    <property type="project" value="TreeGrafter"/>
</dbReference>
<keyword evidence="7 8" id="KW-0472">Membrane</keyword>